<dbReference type="GO" id="GO:0005737">
    <property type="term" value="C:cytoplasm"/>
    <property type="evidence" value="ECO:0007669"/>
    <property type="project" value="TreeGrafter"/>
</dbReference>
<evidence type="ECO:0000313" key="4">
    <source>
        <dbReference type="EMBL" id="NDJ93184.1"/>
    </source>
</evidence>
<dbReference type="InterPro" id="IPR016161">
    <property type="entry name" value="Ald_DH/histidinol_DH"/>
</dbReference>
<name>A0A6G3MGS9_HENSL</name>
<dbReference type="Gene3D" id="3.40.309.10">
    <property type="entry name" value="Aldehyde Dehydrogenase, Chain A, domain 2"/>
    <property type="match status" value="1"/>
</dbReference>
<dbReference type="GO" id="GO:0006081">
    <property type="term" value="P:aldehyde metabolic process"/>
    <property type="evidence" value="ECO:0007669"/>
    <property type="project" value="InterPro"/>
</dbReference>
<dbReference type="Gene3D" id="3.40.605.10">
    <property type="entry name" value="Aldehyde Dehydrogenase, Chain A, domain 1"/>
    <property type="match status" value="1"/>
</dbReference>
<evidence type="ECO:0000256" key="1">
    <source>
        <dbReference type="ARBA" id="ARBA00009986"/>
    </source>
</evidence>
<evidence type="ECO:0000256" key="2">
    <source>
        <dbReference type="ARBA" id="ARBA00023002"/>
    </source>
</evidence>
<dbReference type="AlphaFoldDB" id="A0A6G3MGS9"/>
<feature type="domain" description="Aldehyde dehydrogenase" evidence="3">
    <location>
        <begin position="17"/>
        <end position="210"/>
    </location>
</feature>
<dbReference type="EMBL" id="GHBP01002748">
    <property type="protein sequence ID" value="NDJ93184.1"/>
    <property type="molecule type" value="Transcribed_RNA"/>
</dbReference>
<evidence type="ECO:0000259" key="3">
    <source>
        <dbReference type="Pfam" id="PF00171"/>
    </source>
</evidence>
<dbReference type="Pfam" id="PF00171">
    <property type="entry name" value="Aldedh"/>
    <property type="match status" value="1"/>
</dbReference>
<dbReference type="InterPro" id="IPR015590">
    <property type="entry name" value="Aldehyde_DH_dom"/>
</dbReference>
<organism evidence="4">
    <name type="scientific">Henneguya salminicola</name>
    <name type="common">Myxosporean</name>
    <dbReference type="NCBI Taxonomy" id="69463"/>
    <lineage>
        <taxon>Eukaryota</taxon>
        <taxon>Metazoa</taxon>
        <taxon>Cnidaria</taxon>
        <taxon>Myxozoa</taxon>
        <taxon>Myxosporea</taxon>
        <taxon>Bivalvulida</taxon>
        <taxon>Platysporina</taxon>
        <taxon>Myxobolidae</taxon>
        <taxon>Henneguya</taxon>
    </lineage>
</organism>
<proteinExistence type="inferred from homology"/>
<dbReference type="PANTHER" id="PTHR43570">
    <property type="entry name" value="ALDEHYDE DEHYDROGENASE"/>
    <property type="match status" value="1"/>
</dbReference>
<comment type="similarity">
    <text evidence="1">Belongs to the aldehyde dehydrogenase family.</text>
</comment>
<dbReference type="PANTHER" id="PTHR43570:SF16">
    <property type="entry name" value="ALDEHYDE DEHYDROGENASE TYPE III, ISOFORM Q"/>
    <property type="match status" value="1"/>
</dbReference>
<sequence length="224" mass="25211">MNEKEISTDVFTINARQGIFPQPYGTVLIMSPWNYPLILSIEPLIGAISAGNTVILKTSELVPHTSEILKELIHKYLDIECYTVITEPETGQFLTTLKFDYIFYTGSTRVGRLVYQAASQRLTPVTLELGGKNSCYVHSDADLKKAATKIAWVKTINAGQICISINCILAHKSIVDQLIEEIIKSLRTFYGEDIKSSEDYGRIISCEHTEYLFQAYHIIVVLKN</sequence>
<dbReference type="InterPro" id="IPR016162">
    <property type="entry name" value="Ald_DH_N"/>
</dbReference>
<dbReference type="InterPro" id="IPR016163">
    <property type="entry name" value="Ald_DH_C"/>
</dbReference>
<dbReference type="InterPro" id="IPR012394">
    <property type="entry name" value="Aldehyde_DH_NAD(P)"/>
</dbReference>
<dbReference type="GO" id="GO:0004029">
    <property type="term" value="F:aldehyde dehydrogenase (NAD+) activity"/>
    <property type="evidence" value="ECO:0007669"/>
    <property type="project" value="TreeGrafter"/>
</dbReference>
<dbReference type="SUPFAM" id="SSF53720">
    <property type="entry name" value="ALDH-like"/>
    <property type="match status" value="1"/>
</dbReference>
<protein>
    <submittedName>
        <fullName evidence="4">Aldehyde dehydrogenase, dimeric NADP-preferring (Trinotate prediction)</fullName>
    </submittedName>
</protein>
<accession>A0A6G3MGS9</accession>
<reference evidence="4" key="1">
    <citation type="submission" date="2018-11" db="EMBL/GenBank/DDBJ databases">
        <title>Henneguya salminicola genome and transcriptome.</title>
        <authorList>
            <person name="Yahalomi D."/>
            <person name="Atkinson S.D."/>
            <person name="Neuhof M."/>
            <person name="Chang E.S."/>
            <person name="Philippe H."/>
            <person name="Cartwright P."/>
            <person name="Bartholomew J.L."/>
            <person name="Huchon D."/>
        </authorList>
    </citation>
    <scope>NUCLEOTIDE SEQUENCE</scope>
    <source>
        <strain evidence="4">Hz1</strain>
        <tissue evidence="4">Whole</tissue>
    </source>
</reference>
<keyword evidence="2" id="KW-0560">Oxidoreductase</keyword>